<reference evidence="17" key="2">
    <citation type="submission" date="2022-10" db="EMBL/GenBank/DDBJ databases">
        <authorList>
            <consortium name="ENA_rothamsted_submissions"/>
            <consortium name="culmorum"/>
            <person name="King R."/>
        </authorList>
    </citation>
    <scope>NUCLEOTIDE SEQUENCE</scope>
</reference>
<evidence type="ECO:0000256" key="9">
    <source>
        <dbReference type="ARBA" id="ARBA00023002"/>
    </source>
</evidence>
<keyword evidence="4" id="KW-0444">Lipid biosynthesis</keyword>
<dbReference type="SMART" id="SM00825">
    <property type="entry name" value="PKS_KS"/>
    <property type="match status" value="1"/>
</dbReference>
<sequence>MDPQVRILLETTYEAIVDAGYGADELRGSDTGVYSGGGLSESEEVWNEDPDKINGYAITGCCRSMFPNRISYVFDFKGPSYAVDTACSSSLVAMVQAYRDIQEGRCEAAIVTGSNLCLKPATSLNYHRLSMLSPDGRCAAFDESGTGYVRSEGIVSVFLQRRSAARRVYATIRNGRINADGYKPEGINYPSGNMQRRLAQMTFEEAGLRPQDVTYFEAHGTGTKAGDPQELNAITELFCKNRTSPLLIGSVKSNMGHGERTSGLASIAKLVVALQHGVIPANLHYKSPNTDIPALLDGRLKVINLL</sequence>
<evidence type="ECO:0000256" key="4">
    <source>
        <dbReference type="ARBA" id="ARBA00022516"/>
    </source>
</evidence>
<dbReference type="GO" id="GO:0004315">
    <property type="term" value="F:3-oxoacyl-[acyl-carrier-protein] synthase activity"/>
    <property type="evidence" value="ECO:0007669"/>
    <property type="project" value="InterPro"/>
</dbReference>
<keyword evidence="3" id="KW-0596">Phosphopantetheine</keyword>
<dbReference type="GO" id="GO:0004312">
    <property type="term" value="F:fatty acid synthase activity"/>
    <property type="evidence" value="ECO:0007669"/>
    <property type="project" value="UniProtKB-EC"/>
</dbReference>
<dbReference type="EMBL" id="OU893337">
    <property type="protein sequence ID" value="CAG9793617.1"/>
    <property type="molecule type" value="Genomic_DNA"/>
</dbReference>
<dbReference type="GO" id="GO:0006633">
    <property type="term" value="P:fatty acid biosynthetic process"/>
    <property type="evidence" value="ECO:0007669"/>
    <property type="project" value="UniProtKB-KW"/>
</dbReference>
<keyword evidence="7" id="KW-0276">Fatty acid metabolism</keyword>
<dbReference type="PANTHER" id="PTHR43775">
    <property type="entry name" value="FATTY ACID SYNTHASE"/>
    <property type="match status" value="1"/>
</dbReference>
<dbReference type="SUPFAM" id="SSF53901">
    <property type="entry name" value="Thiolase-like"/>
    <property type="match status" value="1"/>
</dbReference>
<dbReference type="GO" id="GO:0016491">
    <property type="term" value="F:oxidoreductase activity"/>
    <property type="evidence" value="ECO:0007669"/>
    <property type="project" value="UniProtKB-KW"/>
</dbReference>
<evidence type="ECO:0000256" key="10">
    <source>
        <dbReference type="ARBA" id="ARBA00023027"/>
    </source>
</evidence>
<dbReference type="InterPro" id="IPR016039">
    <property type="entry name" value="Thiolase-like"/>
</dbReference>
<evidence type="ECO:0000256" key="11">
    <source>
        <dbReference type="ARBA" id="ARBA00023098"/>
    </source>
</evidence>
<dbReference type="OrthoDB" id="329835at2759"/>
<evidence type="ECO:0000313" key="17">
    <source>
        <dbReference type="EMBL" id="CAG9793617.1"/>
    </source>
</evidence>
<protein>
    <recommendedName>
        <fullName evidence="2">Fatty acid synthase</fullName>
        <ecNumber evidence="1">2.3.1.85</ecNumber>
    </recommendedName>
</protein>
<comment type="catalytic activity">
    <reaction evidence="14">
        <text>acetyl-CoA + n malonyl-CoA + 2n NADPH + 2n H(+) = a long-chain fatty acid + (n+1) CoA + n CO2 + 2n NADP(+).</text>
        <dbReference type="EC" id="2.3.1.85"/>
    </reaction>
</comment>
<proteinExistence type="inferred from homology"/>
<dbReference type="PANTHER" id="PTHR43775:SF7">
    <property type="entry name" value="FATTY ACID SYNTHASE"/>
    <property type="match status" value="1"/>
</dbReference>
<dbReference type="InterPro" id="IPR014031">
    <property type="entry name" value="Ketoacyl_synth_C"/>
</dbReference>
<dbReference type="Proteomes" id="UP001153714">
    <property type="component" value="Chromosome 6"/>
</dbReference>
<comment type="similarity">
    <text evidence="15">Belongs to the thiolase-like superfamily. Beta-ketoacyl-ACP synthases family.</text>
</comment>
<keyword evidence="13" id="KW-0511">Multifunctional enzyme</keyword>
<dbReference type="InterPro" id="IPR014030">
    <property type="entry name" value="Ketoacyl_synth_N"/>
</dbReference>
<dbReference type="CDD" id="cd00833">
    <property type="entry name" value="PKS"/>
    <property type="match status" value="1"/>
</dbReference>
<keyword evidence="12" id="KW-0275">Fatty acid biosynthesis</keyword>
<keyword evidence="8" id="KW-0521">NADP</keyword>
<evidence type="ECO:0000256" key="15">
    <source>
        <dbReference type="RuleBase" id="RU003694"/>
    </source>
</evidence>
<keyword evidence="18" id="KW-1185">Reference proteome</keyword>
<dbReference type="InterPro" id="IPR050091">
    <property type="entry name" value="PKS_NRPS_Biosynth_Enz"/>
</dbReference>
<dbReference type="EC" id="2.3.1.85" evidence="1"/>
<name>A0A9N9WI19_9NEOP</name>
<evidence type="ECO:0000256" key="8">
    <source>
        <dbReference type="ARBA" id="ARBA00022857"/>
    </source>
</evidence>
<keyword evidence="6" id="KW-0378">Hydrolase</keyword>
<evidence type="ECO:0000256" key="5">
    <source>
        <dbReference type="ARBA" id="ARBA00022679"/>
    </source>
</evidence>
<evidence type="ECO:0000256" key="14">
    <source>
        <dbReference type="ARBA" id="ARBA00044883"/>
    </source>
</evidence>
<keyword evidence="10" id="KW-0520">NAD</keyword>
<dbReference type="InterPro" id="IPR018201">
    <property type="entry name" value="Ketoacyl_synth_AS"/>
</dbReference>
<evidence type="ECO:0000256" key="1">
    <source>
        <dbReference type="ARBA" id="ARBA00012873"/>
    </source>
</evidence>
<accession>A0A9N9WI19</accession>
<evidence type="ECO:0000256" key="6">
    <source>
        <dbReference type="ARBA" id="ARBA00022801"/>
    </source>
</evidence>
<evidence type="ECO:0000313" key="18">
    <source>
        <dbReference type="Proteomes" id="UP001153714"/>
    </source>
</evidence>
<evidence type="ECO:0000256" key="3">
    <source>
        <dbReference type="ARBA" id="ARBA00022450"/>
    </source>
</evidence>
<dbReference type="Gene3D" id="3.40.47.10">
    <property type="match status" value="1"/>
</dbReference>
<reference evidence="17" key="1">
    <citation type="submission" date="2021-12" db="EMBL/GenBank/DDBJ databases">
        <authorList>
            <person name="King R."/>
        </authorList>
    </citation>
    <scope>NUCLEOTIDE SEQUENCE</scope>
</reference>
<evidence type="ECO:0000256" key="2">
    <source>
        <dbReference type="ARBA" id="ARBA00018769"/>
    </source>
</evidence>
<evidence type="ECO:0000256" key="13">
    <source>
        <dbReference type="ARBA" id="ARBA00023268"/>
    </source>
</evidence>
<dbReference type="PROSITE" id="PS00606">
    <property type="entry name" value="KS3_1"/>
    <property type="match status" value="1"/>
</dbReference>
<dbReference type="Pfam" id="PF00109">
    <property type="entry name" value="ketoacyl-synt"/>
    <property type="match status" value="1"/>
</dbReference>
<evidence type="ECO:0000256" key="12">
    <source>
        <dbReference type="ARBA" id="ARBA00023160"/>
    </source>
</evidence>
<dbReference type="Pfam" id="PF02801">
    <property type="entry name" value="Ketoacyl-synt_C"/>
    <property type="match status" value="1"/>
</dbReference>
<evidence type="ECO:0000259" key="16">
    <source>
        <dbReference type="PROSITE" id="PS52004"/>
    </source>
</evidence>
<keyword evidence="11" id="KW-0443">Lipid metabolism</keyword>
<organism evidence="17 18">
    <name type="scientific">Diatraea saccharalis</name>
    <name type="common">sugarcane borer</name>
    <dbReference type="NCBI Taxonomy" id="40085"/>
    <lineage>
        <taxon>Eukaryota</taxon>
        <taxon>Metazoa</taxon>
        <taxon>Ecdysozoa</taxon>
        <taxon>Arthropoda</taxon>
        <taxon>Hexapoda</taxon>
        <taxon>Insecta</taxon>
        <taxon>Pterygota</taxon>
        <taxon>Neoptera</taxon>
        <taxon>Endopterygota</taxon>
        <taxon>Lepidoptera</taxon>
        <taxon>Glossata</taxon>
        <taxon>Ditrysia</taxon>
        <taxon>Pyraloidea</taxon>
        <taxon>Crambidae</taxon>
        <taxon>Crambinae</taxon>
        <taxon>Diatraea</taxon>
    </lineage>
</organism>
<gene>
    <name evidence="17" type="ORF">DIATSA_LOCUS11040</name>
</gene>
<keyword evidence="9" id="KW-0560">Oxidoreductase</keyword>
<dbReference type="GO" id="GO:0016787">
    <property type="term" value="F:hydrolase activity"/>
    <property type="evidence" value="ECO:0007669"/>
    <property type="project" value="UniProtKB-KW"/>
</dbReference>
<feature type="domain" description="Ketosynthase family 3 (KS3)" evidence="16">
    <location>
        <begin position="1"/>
        <end position="306"/>
    </location>
</feature>
<dbReference type="PROSITE" id="PS52004">
    <property type="entry name" value="KS3_2"/>
    <property type="match status" value="1"/>
</dbReference>
<dbReference type="InterPro" id="IPR020841">
    <property type="entry name" value="PKS_Beta-ketoAc_synthase_dom"/>
</dbReference>
<keyword evidence="5 15" id="KW-0808">Transferase</keyword>
<dbReference type="AlphaFoldDB" id="A0A9N9WI19"/>
<evidence type="ECO:0000256" key="7">
    <source>
        <dbReference type="ARBA" id="ARBA00022832"/>
    </source>
</evidence>